<evidence type="ECO:0000256" key="1">
    <source>
        <dbReference type="SAM" id="MobiDB-lite"/>
    </source>
</evidence>
<gene>
    <name evidence="2" type="ORF">NSK_003804</name>
</gene>
<protein>
    <submittedName>
        <fullName evidence="2">Uncharacterized protein</fullName>
    </submittedName>
</protein>
<proteinExistence type="predicted"/>
<evidence type="ECO:0000313" key="2">
    <source>
        <dbReference type="EMBL" id="TFJ84772.1"/>
    </source>
</evidence>
<sequence>MPAPRGSSALHSVPFRKFARTEGKAASADPGAEFMRHGKSSSSESAGNSTATRSRSKLPPMKETMQLLFSPDKRQVDQERARFREVIHTMQAAPVENVMGLISSNVPFFLGTNTSLFMQEMLEELDSMDPATPVPLGGGYQVTVEQQRTALVNLFTLTMDFIEGFVSHTQGELRSHQAVLKEIMEAAQKKSSTELDATLKRLRPQFREDFVTYLRGEYERVSTPPMTEDSVVLANLLQAIQARVLAEVEDMMGSDVSQVSRLLAFSDEEQVVTALRGSFLAGSLQPDQFLEMVETVLADLDERMPALLDSGNKDEELREMHRKLSAIRAFTVDYVAEMK</sequence>
<keyword evidence="3" id="KW-1185">Reference proteome</keyword>
<dbReference type="Proteomes" id="UP000355283">
    <property type="component" value="Unassembled WGS sequence"/>
</dbReference>
<name>A0A4D9CZE8_9STRA</name>
<accession>A0A4D9CZE8</accession>
<reference evidence="2 3" key="1">
    <citation type="submission" date="2019-01" db="EMBL/GenBank/DDBJ databases">
        <title>Nuclear Genome Assembly of the Microalgal Biofuel strain Nannochloropsis salina CCMP1776.</title>
        <authorList>
            <person name="Hovde B."/>
        </authorList>
    </citation>
    <scope>NUCLEOTIDE SEQUENCE [LARGE SCALE GENOMIC DNA]</scope>
    <source>
        <strain evidence="2 3">CCMP1776</strain>
    </source>
</reference>
<dbReference type="EMBL" id="SDOX01000017">
    <property type="protein sequence ID" value="TFJ84772.1"/>
    <property type="molecule type" value="Genomic_DNA"/>
</dbReference>
<evidence type="ECO:0000313" key="3">
    <source>
        <dbReference type="Proteomes" id="UP000355283"/>
    </source>
</evidence>
<dbReference type="OrthoDB" id="10285868at2759"/>
<dbReference type="AlphaFoldDB" id="A0A4D9CZE8"/>
<comment type="caution">
    <text evidence="2">The sequence shown here is derived from an EMBL/GenBank/DDBJ whole genome shotgun (WGS) entry which is preliminary data.</text>
</comment>
<feature type="region of interest" description="Disordered" evidence="1">
    <location>
        <begin position="1"/>
        <end position="62"/>
    </location>
</feature>
<organism evidence="2 3">
    <name type="scientific">Nannochloropsis salina CCMP1776</name>
    <dbReference type="NCBI Taxonomy" id="1027361"/>
    <lineage>
        <taxon>Eukaryota</taxon>
        <taxon>Sar</taxon>
        <taxon>Stramenopiles</taxon>
        <taxon>Ochrophyta</taxon>
        <taxon>Eustigmatophyceae</taxon>
        <taxon>Eustigmatales</taxon>
        <taxon>Monodopsidaceae</taxon>
        <taxon>Microchloropsis</taxon>
        <taxon>Microchloropsis salina</taxon>
    </lineage>
</organism>